<evidence type="ECO:0000256" key="5">
    <source>
        <dbReference type="ARBA" id="ARBA00022801"/>
    </source>
</evidence>
<feature type="binding site" evidence="16">
    <location>
        <begin position="42"/>
        <end position="49"/>
    </location>
    <ligand>
        <name>ATP</name>
        <dbReference type="ChEBI" id="CHEBI:30616"/>
    </ligand>
</feature>
<feature type="region of interest" description="Disordered" evidence="17">
    <location>
        <begin position="1"/>
        <end position="34"/>
    </location>
</feature>
<evidence type="ECO:0000259" key="18">
    <source>
        <dbReference type="PROSITE" id="PS51198"/>
    </source>
</evidence>
<dbReference type="Pfam" id="PF00580">
    <property type="entry name" value="UvrD-helicase"/>
    <property type="match status" value="1"/>
</dbReference>
<dbReference type="AlphaFoldDB" id="A0A938YAZ9"/>
<reference evidence="20" key="1">
    <citation type="submission" date="2021-01" db="EMBL/GenBank/DDBJ databases">
        <title>YIM 132084 draft genome.</title>
        <authorList>
            <person name="An D."/>
        </authorList>
    </citation>
    <scope>NUCLEOTIDE SEQUENCE</scope>
    <source>
        <strain evidence="20">YIM 132084</strain>
    </source>
</reference>
<dbReference type="PANTHER" id="PTHR11070:SF23">
    <property type="entry name" value="RECBCD ENZYME SUBUNIT RECB"/>
    <property type="match status" value="1"/>
</dbReference>
<dbReference type="Gene3D" id="1.10.486.10">
    <property type="entry name" value="PCRA, domain 4"/>
    <property type="match status" value="1"/>
</dbReference>
<comment type="subunit">
    <text evidence="15">Heterotrimer of RecB, RecC and RecD. All subunits contribute to DNA-binding. Interacts with RecA.</text>
</comment>
<feature type="binding site" evidence="15">
    <location>
        <position position="918"/>
    </location>
    <ligand>
        <name>Mg(2+)</name>
        <dbReference type="ChEBI" id="CHEBI:18420"/>
    </ligand>
</feature>
<comment type="miscellaneous">
    <text evidence="15">In the RecBCD complex, RecB has a slow 3'-5' helicase, an exonuclease activity and loads RecA onto ssDNA, RecD has a fast 5'-3' helicase activity, while RecC stimulates the ATPase and processivity of the RecB helicase and contributes to recognition of the Chi site.</text>
</comment>
<dbReference type="GO" id="GO:0009338">
    <property type="term" value="C:exodeoxyribonuclease V complex"/>
    <property type="evidence" value="ECO:0007669"/>
    <property type="project" value="TreeGrafter"/>
</dbReference>
<dbReference type="PROSITE" id="PS51217">
    <property type="entry name" value="UVRD_HELICASE_CTER"/>
    <property type="match status" value="1"/>
</dbReference>
<keyword evidence="21" id="KW-1185">Reference proteome</keyword>
<comment type="function">
    <text evidence="15">A helicase/nuclease that prepares dsDNA breaks (DSB) for recombinational DNA repair. Binds to DSBs and unwinds DNA via a highly rapid and processive ATP-dependent bidirectional helicase activity. Unwinds dsDNA until it encounters a Chi (crossover hotspot instigator) sequence from the 3' direction. Cuts ssDNA a few nucleotides 3' to the Chi site. The properties and activities of the enzyme are changed at Chi. The Chi-altered holoenzyme produces a long 3'-ssDNA overhang and facilitates RecA-binding to the ssDNA for homologous DNA recombination and repair. Holoenzyme degrades any linearized DNA that is unable to undergo homologous recombination. In the holoenzyme this subunit contributes ATPase, 3'-5' helicase, exonuclease activity and loads RecA onto ssDNA.</text>
</comment>
<dbReference type="InterPro" id="IPR011335">
    <property type="entry name" value="Restrct_endonuc-II-like"/>
</dbReference>
<evidence type="ECO:0000256" key="6">
    <source>
        <dbReference type="ARBA" id="ARBA00022806"/>
    </source>
</evidence>
<keyword evidence="5 15" id="KW-0378">Hydrolase</keyword>
<dbReference type="InterPro" id="IPR004586">
    <property type="entry name" value="RecB"/>
</dbReference>
<comment type="caution">
    <text evidence="20">The sequence shown here is derived from an EMBL/GenBank/DDBJ whole genome shotgun (WGS) entry which is preliminary data.</text>
</comment>
<feature type="region of interest" description="Nuclease activity, interacts with RecD and RecA" evidence="15">
    <location>
        <begin position="811"/>
        <end position="1212"/>
    </location>
</feature>
<evidence type="ECO:0000256" key="17">
    <source>
        <dbReference type="SAM" id="MobiDB-lite"/>
    </source>
</evidence>
<sequence>MTAAPTRPGTTDGAPAVEDRAPTPEPFSLTGPLPVGTTVLEASAGTGKTHTVGALVTRFVAERGVPLDQLLVVTFGRAASQELRERVRAHLVGAEQALADPAAARAGTDVVVAALADVPDAEVAVRRRRLAAALADFDAATIATTHQFCQQVLTGLGAAGDSDPAVELVEDLDDLVVQVVDDLYVRAYGARTAGRPEFSRSEALALARAAVADPHARIEPVTAASGTVAARRVRFATVVREELDRRKRAAGVVGFDDLLSRVADALAAADAPARDRMRARWSVVLVDEFQDTDPVQWLVLDRAFSGHATVVLIGDPKQAIYAFRGGDVTTYLAAARTASRRATLAENHRSDAPLVDALQVLLGGAALGDPEIRVRPVRAARAGSRLAGSPSPAPVRLRRLERDTSDRRSGALRMDQVRPRIAADLAADVGRLLASGATFDGRPLVAGDVAVLVHKHDLARLVQQSLDGAGIPAVVAAAGSVYATVACDDWLTLLEAMEQPHRAGRVHAAALTAFFGRSAADLDTGGDELTDRLGSWVRGWAAVLAERGVAAVLEAAVVEQHLARRLLGRENGERLLTDLRHIAQNLHAAAVQDGLGLVALLEWLRRRRDEAATDTSGERTRRLDSDAAAVQVITLHASKGLQYPVVYLPFAFDRYVPDREKLSVLRLHDDAGHRVLDVGGPNTDGWTGRADRMAVEEAGESLRLFYVGATRAQSQLVLWWAPATNARCASLHRVLFGRDPDRRDLPDSGVVPDQVPVPHDEDAGGRLRRWAEAGAFALETVGDVVPVETPPPAAPVGSLTARPFHRRLDLAWRRSSYSSLAAAAADAGTGAGAVETAGGSDGVAAGAGPGSVGSEPERGERDDEDLGAFAPPGSEDPFTGTGTGDGRARGSGSDRPGADLPSPMADLPMGAAFGTVVHAVFEEIDPTDGDLLPRLREVSATAVARRPVGVHPDALAEALLPTLLTPLGPLADDRRLADIGGRDRLCELDFEMPLAGGDRPRGPVVVGDLAPIVRRHLAADDPLAGYADRLADPALGAQPMRGFLTGSLDLVVRLPGPRYVVADYKTNWLSDPDADTGSPTAPRLSAWHYRPEAMTAAMLHSDYPLQALIYSVALHRFLRWRQPGYRPEQHLGGVLYLFVRGMCGPDTPRADGTPHGVFGWRPPSAMVVELSDALDGAATGPPSGGSAVTGSPEPAGQQSSGDARGADAAGLW</sequence>
<evidence type="ECO:0000313" key="20">
    <source>
        <dbReference type="EMBL" id="MBM9467297.1"/>
    </source>
</evidence>
<feature type="compositionally biased region" description="Low complexity" evidence="17">
    <location>
        <begin position="1176"/>
        <end position="1186"/>
    </location>
</feature>
<evidence type="ECO:0000256" key="4">
    <source>
        <dbReference type="ARBA" id="ARBA00022763"/>
    </source>
</evidence>
<comment type="catalytic activity">
    <reaction evidence="13 15">
        <text>Couples ATP hydrolysis with the unwinding of duplex DNA by translocating in the 3'-5' direction.</text>
        <dbReference type="EC" id="5.6.2.4"/>
    </reaction>
</comment>
<dbReference type="CDD" id="cd22352">
    <property type="entry name" value="RecB_C-like"/>
    <property type="match status" value="1"/>
</dbReference>
<keyword evidence="4 15" id="KW-0227">DNA damage</keyword>
<organism evidence="20 21">
    <name type="scientific">Nakamurella leprariae</name>
    <dbReference type="NCBI Taxonomy" id="2803911"/>
    <lineage>
        <taxon>Bacteria</taxon>
        <taxon>Bacillati</taxon>
        <taxon>Actinomycetota</taxon>
        <taxon>Actinomycetes</taxon>
        <taxon>Nakamurellales</taxon>
        <taxon>Nakamurellaceae</taxon>
        <taxon>Nakamurella</taxon>
    </lineage>
</organism>
<dbReference type="Gene3D" id="3.90.320.10">
    <property type="match status" value="1"/>
</dbReference>
<proteinExistence type="inferred from homology"/>
<dbReference type="SUPFAM" id="SSF52540">
    <property type="entry name" value="P-loop containing nucleoside triphosphate hydrolases"/>
    <property type="match status" value="1"/>
</dbReference>
<evidence type="ECO:0000256" key="16">
    <source>
        <dbReference type="PROSITE-ProRule" id="PRU00560"/>
    </source>
</evidence>
<dbReference type="InterPro" id="IPR014016">
    <property type="entry name" value="UvrD-like_ATP-bd"/>
</dbReference>
<feature type="region of interest" description="Disordered" evidence="17">
    <location>
        <begin position="840"/>
        <end position="904"/>
    </location>
</feature>
<keyword evidence="10 15" id="KW-0238">DNA-binding</keyword>
<gene>
    <name evidence="15" type="primary">recB</name>
    <name evidence="20" type="ORF">JL106_08395</name>
</gene>
<dbReference type="Proteomes" id="UP000663792">
    <property type="component" value="Unassembled WGS sequence"/>
</dbReference>
<dbReference type="RefSeq" id="WP_205260252.1">
    <property type="nucleotide sequence ID" value="NZ_JAERWK010000010.1"/>
</dbReference>
<dbReference type="EMBL" id="JAERWK010000010">
    <property type="protein sequence ID" value="MBM9467297.1"/>
    <property type="molecule type" value="Genomic_DNA"/>
</dbReference>
<keyword evidence="6 15" id="KW-0347">Helicase</keyword>
<dbReference type="GO" id="GO:0005829">
    <property type="term" value="C:cytosol"/>
    <property type="evidence" value="ECO:0007669"/>
    <property type="project" value="TreeGrafter"/>
</dbReference>
<keyword evidence="11 15" id="KW-0234">DNA repair</keyword>
<comment type="cofactor">
    <cofactor evidence="15">
        <name>Mg(2+)</name>
        <dbReference type="ChEBI" id="CHEBI:18420"/>
    </cofactor>
    <text evidence="15">Binds 1 Mg(2+) ion per subunit.</text>
</comment>
<feature type="binding site" evidence="15">
    <location>
        <position position="1049"/>
    </location>
    <ligand>
        <name>Mg(2+)</name>
        <dbReference type="ChEBI" id="CHEBI:18420"/>
    </ligand>
</feature>
<accession>A0A938YAZ9</accession>
<evidence type="ECO:0000256" key="9">
    <source>
        <dbReference type="ARBA" id="ARBA00022842"/>
    </source>
</evidence>
<evidence type="ECO:0000313" key="21">
    <source>
        <dbReference type="Proteomes" id="UP000663792"/>
    </source>
</evidence>
<dbReference type="EC" id="3.1.11.5" evidence="15"/>
<evidence type="ECO:0000256" key="3">
    <source>
        <dbReference type="ARBA" id="ARBA00022741"/>
    </source>
</evidence>
<keyword evidence="9 15" id="KW-0460">Magnesium</keyword>
<evidence type="ECO:0000256" key="2">
    <source>
        <dbReference type="ARBA" id="ARBA00022723"/>
    </source>
</evidence>
<dbReference type="GO" id="GO:0008854">
    <property type="term" value="F:exodeoxyribonuclease V activity"/>
    <property type="evidence" value="ECO:0007669"/>
    <property type="project" value="UniProtKB-EC"/>
</dbReference>
<feature type="domain" description="UvrD-like helicase C-terminal" evidence="19">
    <location>
        <begin position="376"/>
        <end position="640"/>
    </location>
</feature>
<dbReference type="GO" id="GO:0005524">
    <property type="term" value="F:ATP binding"/>
    <property type="evidence" value="ECO:0007669"/>
    <property type="project" value="UniProtKB-UniRule"/>
</dbReference>
<protein>
    <recommendedName>
        <fullName evidence="15">RecBCD enzyme subunit RecB</fullName>
        <ecNumber evidence="15">3.1.11.5</ecNumber>
        <ecNumber evidence="15">5.6.2.4</ecNumber>
    </recommendedName>
    <alternativeName>
        <fullName evidence="15">DNA 3'-5' helicase subunit RecB</fullName>
    </alternativeName>
    <alternativeName>
        <fullName evidence="15">Exonuclease V subunit RecB</fullName>
        <shortName evidence="15">ExoV subunit RecB</shortName>
    </alternativeName>
    <alternativeName>
        <fullName evidence="15">Helicase/nuclease RecBCD subunit RecB</fullName>
    </alternativeName>
</protein>
<feature type="region of interest" description="Disordered" evidence="17">
    <location>
        <begin position="1174"/>
        <end position="1212"/>
    </location>
</feature>
<dbReference type="GO" id="GO:0003677">
    <property type="term" value="F:DNA binding"/>
    <property type="evidence" value="ECO:0007669"/>
    <property type="project" value="UniProtKB-UniRule"/>
</dbReference>
<evidence type="ECO:0000256" key="10">
    <source>
        <dbReference type="ARBA" id="ARBA00023125"/>
    </source>
</evidence>
<dbReference type="GO" id="GO:0000287">
    <property type="term" value="F:magnesium ion binding"/>
    <property type="evidence" value="ECO:0007669"/>
    <property type="project" value="UniProtKB-UniRule"/>
</dbReference>
<comment type="domain">
    <text evidence="15">The C-terminal domain has nuclease activity and interacts with RecD. It interacts with RecA, facilitating its loading onto ssDNA.</text>
</comment>
<evidence type="ECO:0000256" key="13">
    <source>
        <dbReference type="ARBA" id="ARBA00034617"/>
    </source>
</evidence>
<keyword evidence="3 15" id="KW-0547">Nucleotide-binding</keyword>
<comment type="catalytic activity">
    <reaction evidence="15">
        <text>Exonucleolytic cleavage (in the presence of ATP) in either 5'- to 3'- or 3'- to 5'-direction to yield 5'-phosphooligonucleotides.</text>
        <dbReference type="EC" id="3.1.11.5"/>
    </reaction>
</comment>
<evidence type="ECO:0000256" key="7">
    <source>
        <dbReference type="ARBA" id="ARBA00022839"/>
    </source>
</evidence>
<feature type="binding site" evidence="15">
    <location>
        <position position="1063"/>
    </location>
    <ligand>
        <name>Mg(2+)</name>
        <dbReference type="ChEBI" id="CHEBI:18420"/>
    </ligand>
</feature>
<dbReference type="GO" id="GO:0043138">
    <property type="term" value="F:3'-5' DNA helicase activity"/>
    <property type="evidence" value="ECO:0007669"/>
    <property type="project" value="UniProtKB-UniRule"/>
</dbReference>
<evidence type="ECO:0000256" key="12">
    <source>
        <dbReference type="ARBA" id="ARBA00023235"/>
    </source>
</evidence>
<dbReference type="PANTHER" id="PTHR11070">
    <property type="entry name" value="UVRD / RECB / PCRA DNA HELICASE FAMILY MEMBER"/>
    <property type="match status" value="1"/>
</dbReference>
<evidence type="ECO:0000256" key="8">
    <source>
        <dbReference type="ARBA" id="ARBA00022840"/>
    </source>
</evidence>
<comment type="catalytic activity">
    <reaction evidence="14 15">
        <text>ATP + H2O = ADP + phosphate + H(+)</text>
        <dbReference type="Rhea" id="RHEA:13065"/>
        <dbReference type="ChEBI" id="CHEBI:15377"/>
        <dbReference type="ChEBI" id="CHEBI:15378"/>
        <dbReference type="ChEBI" id="CHEBI:30616"/>
        <dbReference type="ChEBI" id="CHEBI:43474"/>
        <dbReference type="ChEBI" id="CHEBI:456216"/>
        <dbReference type="EC" id="5.6.2.4"/>
    </reaction>
</comment>
<keyword evidence="1 15" id="KW-0540">Nuclease</keyword>
<keyword evidence="2 15" id="KW-0479">Metal-binding</keyword>
<dbReference type="GO" id="GO:0000724">
    <property type="term" value="P:double-strand break repair via homologous recombination"/>
    <property type="evidence" value="ECO:0007669"/>
    <property type="project" value="UniProtKB-UniRule"/>
</dbReference>
<evidence type="ECO:0000256" key="11">
    <source>
        <dbReference type="ARBA" id="ARBA00023204"/>
    </source>
</evidence>
<dbReference type="InterPro" id="IPR011604">
    <property type="entry name" value="PDDEXK-like_dom_sf"/>
</dbReference>
<dbReference type="HAMAP" id="MF_01485">
    <property type="entry name" value="RecB"/>
    <property type="match status" value="1"/>
</dbReference>
<evidence type="ECO:0000256" key="15">
    <source>
        <dbReference type="HAMAP-Rule" id="MF_01485"/>
    </source>
</evidence>
<keyword evidence="8 15" id="KW-0067">ATP-binding</keyword>
<dbReference type="Gene3D" id="1.10.3170.10">
    <property type="entry name" value="Recbcd, chain B, domain 2"/>
    <property type="match status" value="1"/>
</dbReference>
<dbReference type="Pfam" id="PF13361">
    <property type="entry name" value="UvrD_C"/>
    <property type="match status" value="1"/>
</dbReference>
<name>A0A938YAZ9_9ACTN</name>
<keyword evidence="7 15" id="KW-0269">Exonuclease</keyword>
<dbReference type="InterPro" id="IPR000212">
    <property type="entry name" value="DNA_helicase_UvrD/REP"/>
</dbReference>
<feature type="compositionally biased region" description="Gly residues" evidence="17">
    <location>
        <begin position="840"/>
        <end position="851"/>
    </location>
</feature>
<keyword evidence="12 15" id="KW-0413">Isomerase</keyword>
<dbReference type="PROSITE" id="PS51198">
    <property type="entry name" value="UVRD_HELICASE_ATP_BIND"/>
    <property type="match status" value="1"/>
</dbReference>
<evidence type="ECO:0000259" key="19">
    <source>
        <dbReference type="PROSITE" id="PS51217"/>
    </source>
</evidence>
<evidence type="ECO:0000256" key="1">
    <source>
        <dbReference type="ARBA" id="ARBA00022722"/>
    </source>
</evidence>
<comment type="similarity">
    <text evidence="15">Belongs to the helicase family. UvrD subfamily.</text>
</comment>
<dbReference type="Gene3D" id="3.40.50.300">
    <property type="entry name" value="P-loop containing nucleotide triphosphate hydrolases"/>
    <property type="match status" value="3"/>
</dbReference>
<evidence type="ECO:0000256" key="14">
    <source>
        <dbReference type="ARBA" id="ARBA00048988"/>
    </source>
</evidence>
<dbReference type="EC" id="5.6.2.4" evidence="15"/>
<dbReference type="InterPro" id="IPR027417">
    <property type="entry name" value="P-loop_NTPase"/>
</dbReference>
<feature type="compositionally biased region" description="Low complexity" evidence="17">
    <location>
        <begin position="1201"/>
        <end position="1212"/>
    </location>
</feature>
<feature type="region of interest" description="DNA-binding and helicase activity, interacts with RecC" evidence="15">
    <location>
        <begin position="1"/>
        <end position="786"/>
    </location>
</feature>
<feature type="domain" description="UvrD-like helicase ATP-binding" evidence="18">
    <location>
        <begin position="21"/>
        <end position="351"/>
    </location>
</feature>
<comment type="domain">
    <text evidence="15">The N-terminal DNA-binding domain is a ssDNA-dependent ATPase and has ATP-dependent 3'-5' helicase function. This domain interacts with RecC.</text>
</comment>
<feature type="region of interest" description="Disordered" evidence="17">
    <location>
        <begin position="742"/>
        <end position="762"/>
    </location>
</feature>
<feature type="active site" description="For nuclease activity" evidence="15">
    <location>
        <position position="1063"/>
    </location>
</feature>
<dbReference type="SUPFAM" id="SSF52980">
    <property type="entry name" value="Restriction endonuclease-like"/>
    <property type="match status" value="1"/>
</dbReference>
<dbReference type="InterPro" id="IPR014017">
    <property type="entry name" value="DNA_helicase_UvrD-like_C"/>
</dbReference>